<reference evidence="3 4" key="1">
    <citation type="submission" date="2023-01" db="EMBL/GenBank/DDBJ databases">
        <title>Analysis of 21 Apiospora genomes using comparative genomics revels a genus with tremendous synthesis potential of carbohydrate active enzymes and secondary metabolites.</title>
        <authorList>
            <person name="Sorensen T."/>
        </authorList>
    </citation>
    <scope>NUCLEOTIDE SEQUENCE [LARGE SCALE GENOMIC DNA]</scope>
    <source>
        <strain evidence="3 4">CBS 135458</strain>
    </source>
</reference>
<organism evidence="3 4">
    <name type="scientific">Apiospora phragmitis</name>
    <dbReference type="NCBI Taxonomy" id="2905665"/>
    <lineage>
        <taxon>Eukaryota</taxon>
        <taxon>Fungi</taxon>
        <taxon>Dikarya</taxon>
        <taxon>Ascomycota</taxon>
        <taxon>Pezizomycotina</taxon>
        <taxon>Sordariomycetes</taxon>
        <taxon>Xylariomycetidae</taxon>
        <taxon>Amphisphaeriales</taxon>
        <taxon>Apiosporaceae</taxon>
        <taxon>Apiospora</taxon>
    </lineage>
</organism>
<name>A0ABR1UQZ0_9PEZI</name>
<evidence type="ECO:0000256" key="1">
    <source>
        <dbReference type="SAM" id="MobiDB-lite"/>
    </source>
</evidence>
<dbReference type="GeneID" id="92092155"/>
<keyword evidence="2" id="KW-1133">Transmembrane helix</keyword>
<proteinExistence type="predicted"/>
<dbReference type="EMBL" id="JAQQWL010000008">
    <property type="protein sequence ID" value="KAK8061317.1"/>
    <property type="molecule type" value="Genomic_DNA"/>
</dbReference>
<evidence type="ECO:0000313" key="3">
    <source>
        <dbReference type="EMBL" id="KAK8061317.1"/>
    </source>
</evidence>
<gene>
    <name evidence="3" type="ORF">PG994_007683</name>
</gene>
<keyword evidence="2" id="KW-0812">Transmembrane</keyword>
<feature type="region of interest" description="Disordered" evidence="1">
    <location>
        <begin position="1"/>
        <end position="45"/>
    </location>
</feature>
<evidence type="ECO:0000256" key="2">
    <source>
        <dbReference type="SAM" id="Phobius"/>
    </source>
</evidence>
<protein>
    <submittedName>
        <fullName evidence="3">Uncharacterized protein</fullName>
    </submittedName>
</protein>
<sequence length="191" mass="21014">MQLLKDNYAPSRTDSDHCRGGGPQALETSQGGRTRPATAGAPADGQRLRADILEAREGLGRYKSMLAAAAVANSASNAGIDQKWHDKLQKLEKSCDRIDYNLTKTHRKLVQRGFFVEEYDEVDDGERILALDDLLGEKKEKKKKRRRRKKKSEQKSTGWMSFMIGVGLTILTGGLVVSLASDGAISINVPV</sequence>
<accession>A0ABR1UQZ0</accession>
<evidence type="ECO:0000313" key="4">
    <source>
        <dbReference type="Proteomes" id="UP001480595"/>
    </source>
</evidence>
<comment type="caution">
    <text evidence="3">The sequence shown here is derived from an EMBL/GenBank/DDBJ whole genome shotgun (WGS) entry which is preliminary data.</text>
</comment>
<keyword evidence="2" id="KW-0472">Membrane</keyword>
<keyword evidence="4" id="KW-1185">Reference proteome</keyword>
<feature type="transmembrane region" description="Helical" evidence="2">
    <location>
        <begin position="157"/>
        <end position="180"/>
    </location>
</feature>
<dbReference type="RefSeq" id="XP_066714579.1">
    <property type="nucleotide sequence ID" value="XM_066859092.1"/>
</dbReference>
<dbReference type="Proteomes" id="UP001480595">
    <property type="component" value="Unassembled WGS sequence"/>
</dbReference>